<sequence>MREINIRSRKMLRLFLLLLLCSMGMSAHVQAAAKAVAMTVGQKKQLPVKKTWKKVSWKSSKPQIAAVSKKGKVTAKKAGKAVITAKSGKKKQKFLITVKKNRIKLVIGGKTFQADMENNRTARAFIRLLPATLRMEELNGNEKYCYLDQTLPVNAKKPGTIRAGDLMLYGDDCVVLFYKTFQSSYSYTKIGHISNIRGLEDLLGNGNIKVLLKP</sequence>
<dbReference type="InterPro" id="IPR008964">
    <property type="entry name" value="Invasin/intimin_cell_adhesion"/>
</dbReference>
<dbReference type="Gene3D" id="2.60.40.1080">
    <property type="match status" value="1"/>
</dbReference>
<dbReference type="EMBL" id="VULZ01000002">
    <property type="protein sequence ID" value="MSS14023.1"/>
    <property type="molecule type" value="Genomic_DNA"/>
</dbReference>
<evidence type="ECO:0000259" key="2">
    <source>
        <dbReference type="Pfam" id="PF02368"/>
    </source>
</evidence>
<dbReference type="SUPFAM" id="SSF49373">
    <property type="entry name" value="Invasin/intimin cell-adhesion fragments"/>
    <property type="match status" value="1"/>
</dbReference>
<dbReference type="AlphaFoldDB" id="A0A6L5X3S0"/>
<evidence type="ECO:0000313" key="4">
    <source>
        <dbReference type="EMBL" id="MSS14023.1"/>
    </source>
</evidence>
<proteinExistence type="predicted"/>
<gene>
    <name evidence="4" type="ORF">FYJ35_03025</name>
</gene>
<feature type="chain" id="PRO_5026700004" description="BIG2 domain-containing protein" evidence="1">
    <location>
        <begin position="32"/>
        <end position="214"/>
    </location>
</feature>
<reference evidence="4 5" key="1">
    <citation type="submission" date="2019-08" db="EMBL/GenBank/DDBJ databases">
        <title>In-depth cultivation of the pig gut microbiome towards novel bacterial diversity and tailored functional studies.</title>
        <authorList>
            <person name="Wylensek D."/>
            <person name="Hitch T.C.A."/>
            <person name="Clavel T."/>
        </authorList>
    </citation>
    <scope>NUCLEOTIDE SEQUENCE [LARGE SCALE GENOMIC DNA]</scope>
    <source>
        <strain evidence="4 5">Oil+RF-744-WCA-WT-11</strain>
    </source>
</reference>
<keyword evidence="5" id="KW-1185">Reference proteome</keyword>
<evidence type="ECO:0000256" key="1">
    <source>
        <dbReference type="SAM" id="SignalP"/>
    </source>
</evidence>
<comment type="caution">
    <text evidence="4">The sequence shown here is derived from an EMBL/GenBank/DDBJ whole genome shotgun (WGS) entry which is preliminary data.</text>
</comment>
<feature type="signal peptide" evidence="1">
    <location>
        <begin position="1"/>
        <end position="31"/>
    </location>
</feature>
<dbReference type="Pfam" id="PF18050">
    <property type="entry name" value="Cyclophil_like2"/>
    <property type="match status" value="1"/>
</dbReference>
<evidence type="ECO:0000313" key="5">
    <source>
        <dbReference type="Proteomes" id="UP000481852"/>
    </source>
</evidence>
<dbReference type="InterPro" id="IPR041183">
    <property type="entry name" value="Cyclophilin-like"/>
</dbReference>
<keyword evidence="1" id="KW-0732">Signal</keyword>
<organism evidence="4 5">
    <name type="scientific">Porcincola intestinalis</name>
    <dbReference type="NCBI Taxonomy" id="2606632"/>
    <lineage>
        <taxon>Bacteria</taxon>
        <taxon>Bacillati</taxon>
        <taxon>Bacillota</taxon>
        <taxon>Clostridia</taxon>
        <taxon>Lachnospirales</taxon>
        <taxon>Lachnospiraceae</taxon>
        <taxon>Porcincola</taxon>
    </lineage>
</organism>
<dbReference type="Gene3D" id="2.40.100.20">
    <property type="match status" value="1"/>
</dbReference>
<dbReference type="Pfam" id="PF02368">
    <property type="entry name" value="Big_2"/>
    <property type="match status" value="1"/>
</dbReference>
<accession>A0A6L5X3S0</accession>
<evidence type="ECO:0008006" key="6">
    <source>
        <dbReference type="Google" id="ProtNLM"/>
    </source>
</evidence>
<dbReference type="InterPro" id="IPR029000">
    <property type="entry name" value="Cyclophilin-like_dom_sf"/>
</dbReference>
<evidence type="ECO:0000259" key="3">
    <source>
        <dbReference type="Pfam" id="PF18050"/>
    </source>
</evidence>
<feature type="domain" description="BIG2" evidence="2">
    <location>
        <begin position="37"/>
        <end position="92"/>
    </location>
</feature>
<name>A0A6L5X3S0_9FIRM</name>
<dbReference type="InterPro" id="IPR003343">
    <property type="entry name" value="Big_2"/>
</dbReference>
<protein>
    <recommendedName>
        <fullName evidence="6">BIG2 domain-containing protein</fullName>
    </recommendedName>
</protein>
<dbReference type="Proteomes" id="UP000481852">
    <property type="component" value="Unassembled WGS sequence"/>
</dbReference>
<dbReference type="SUPFAM" id="SSF50891">
    <property type="entry name" value="Cyclophilin-like"/>
    <property type="match status" value="1"/>
</dbReference>
<feature type="domain" description="Cyclophilin-like" evidence="3">
    <location>
        <begin position="106"/>
        <end position="211"/>
    </location>
</feature>